<evidence type="ECO:0000313" key="3">
    <source>
        <dbReference type="EMBL" id="ANU07123.1"/>
    </source>
</evidence>
<dbReference type="EC" id="3.8.1.3" evidence="3"/>
<sequence length="342" mass="37377">MRILKKILIGLAILLGLGAAIAGVGVATALDWDRTHTEATASLPFYEAGMPDGIYQLEANGLVFRTRTFGMQNDGPAIVMLHGHPESSIMWQSLADRAAAEGYRVIAFDQRGYSPGARPEGVDAYMADNQVADVMAMADAAGFEDFHLVGHDWGAIIAWSTAMLHPDRISSLNILSLPHPHTLTATLVDDTPAYIRLFSLPWVPETMLLFNDLSGYRDLYTEQSEVETAEYVGIFSEPGASTATLNWYRAIRESLQVLSEREPGICMPTVFIYGDEEFWVTPDYLAQQRELVRAPYEEIELKGGHWIMQMHPEAISEAVLGNFGAPASDADAAAPGCTAAPN</sequence>
<dbReference type="InterPro" id="IPR029058">
    <property type="entry name" value="AB_hydrolase_fold"/>
</dbReference>
<dbReference type="InterPro" id="IPR000639">
    <property type="entry name" value="Epox_hydrolase-like"/>
</dbReference>
<dbReference type="STRING" id="645517.A6F65_00805"/>
<dbReference type="InterPro" id="IPR000073">
    <property type="entry name" value="AB_hydrolase_1"/>
</dbReference>
<dbReference type="OrthoDB" id="9812774at2"/>
<dbReference type="GO" id="GO:0018785">
    <property type="term" value="F:haloacetate dehalogenase activity"/>
    <property type="evidence" value="ECO:0007669"/>
    <property type="project" value="UniProtKB-EC"/>
</dbReference>
<dbReference type="PRINTS" id="PR00111">
    <property type="entry name" value="ABHYDROLASE"/>
</dbReference>
<accession>A0A1C7D748</accession>
<reference evidence="3 4" key="1">
    <citation type="submission" date="2016-07" db="EMBL/GenBank/DDBJ databases">
        <title>Complete genome sequence of Altererythrobacter namhicola JCM 16345T, containing esterase-encoding genes.</title>
        <authorList>
            <person name="Cheng H."/>
            <person name="Wu Y.-H."/>
            <person name="Jian S.-L."/>
            <person name="Huo Y.-Y."/>
            <person name="Wang C.-S."/>
            <person name="Xu X.-W."/>
        </authorList>
    </citation>
    <scope>NUCLEOTIDE SEQUENCE [LARGE SCALE GENOMIC DNA]</scope>
    <source>
        <strain evidence="3 4">JCM 16345</strain>
    </source>
</reference>
<dbReference type="PATRIC" id="fig|645517.4.peg.805"/>
<proteinExistence type="predicted"/>
<dbReference type="EMBL" id="CP016545">
    <property type="protein sequence ID" value="ANU07123.1"/>
    <property type="molecule type" value="Genomic_DNA"/>
</dbReference>
<dbReference type="KEGG" id="anh:A6F65_00805"/>
<dbReference type="SUPFAM" id="SSF53474">
    <property type="entry name" value="alpha/beta-Hydrolases"/>
    <property type="match status" value="1"/>
</dbReference>
<dbReference type="RefSeq" id="WP_067786175.1">
    <property type="nucleotide sequence ID" value="NZ_CP016545.1"/>
</dbReference>
<dbReference type="Gene3D" id="3.40.50.1820">
    <property type="entry name" value="alpha/beta hydrolase"/>
    <property type="match status" value="1"/>
</dbReference>
<protein>
    <submittedName>
        <fullName evidence="3">Fluoroacetate dehalogenase</fullName>
        <ecNumber evidence="3">3.8.1.3</ecNumber>
    </submittedName>
</protein>
<dbReference type="AlphaFoldDB" id="A0A1C7D748"/>
<evidence type="ECO:0000313" key="4">
    <source>
        <dbReference type="Proteomes" id="UP000092698"/>
    </source>
</evidence>
<name>A0A1C7D748_9SPHN</name>
<dbReference type="Proteomes" id="UP000092698">
    <property type="component" value="Chromosome"/>
</dbReference>
<keyword evidence="1 3" id="KW-0378">Hydrolase</keyword>
<dbReference type="PANTHER" id="PTHR43329">
    <property type="entry name" value="EPOXIDE HYDROLASE"/>
    <property type="match status" value="1"/>
</dbReference>
<gene>
    <name evidence="3" type="primary">fac-dex</name>
    <name evidence="3" type="ORF">A6F65_00805</name>
</gene>
<dbReference type="PRINTS" id="PR00412">
    <property type="entry name" value="EPOXHYDRLASE"/>
</dbReference>
<keyword evidence="4" id="KW-1185">Reference proteome</keyword>
<evidence type="ECO:0000259" key="2">
    <source>
        <dbReference type="Pfam" id="PF00561"/>
    </source>
</evidence>
<organism evidence="3 4">
    <name type="scientific">Paraurantiacibacter namhicola</name>
    <dbReference type="NCBI Taxonomy" id="645517"/>
    <lineage>
        <taxon>Bacteria</taxon>
        <taxon>Pseudomonadati</taxon>
        <taxon>Pseudomonadota</taxon>
        <taxon>Alphaproteobacteria</taxon>
        <taxon>Sphingomonadales</taxon>
        <taxon>Erythrobacteraceae</taxon>
        <taxon>Paraurantiacibacter</taxon>
    </lineage>
</organism>
<dbReference type="Pfam" id="PF00561">
    <property type="entry name" value="Abhydrolase_1"/>
    <property type="match status" value="1"/>
</dbReference>
<feature type="domain" description="AB hydrolase-1" evidence="2">
    <location>
        <begin position="76"/>
        <end position="187"/>
    </location>
</feature>
<evidence type="ECO:0000256" key="1">
    <source>
        <dbReference type="ARBA" id="ARBA00022801"/>
    </source>
</evidence>